<dbReference type="InterPro" id="IPR004308">
    <property type="entry name" value="GCS"/>
</dbReference>
<dbReference type="PANTHER" id="PTHR11164:SF0">
    <property type="entry name" value="GLUTAMATE--CYSTEINE LIGASE CATALYTIC SUBUNIT"/>
    <property type="match status" value="1"/>
</dbReference>
<sequence length="108" mass="12370">MEGLISIVDRYIKETFPQSDGNSKTDLDKLQAYLKLISKRASGEVQTCAHFIRNFVLNHHDYRKDSIVSDLINYDLIKKLASVAEYDHAAVVEFFGKDIGEWLIDNGY</sequence>
<evidence type="ECO:0000256" key="1">
    <source>
        <dbReference type="ARBA" id="ARBA00012220"/>
    </source>
</evidence>
<dbReference type="EMBL" id="BSXU01016648">
    <property type="protein sequence ID" value="GME83678.1"/>
    <property type="molecule type" value="Genomic_DNA"/>
</dbReference>
<keyword evidence="3 6" id="KW-0317">Glutathione biosynthesis</keyword>
<evidence type="ECO:0000313" key="8">
    <source>
        <dbReference type="Proteomes" id="UP001165063"/>
    </source>
</evidence>
<keyword evidence="2 6" id="KW-0436">Ligase</keyword>
<keyword evidence="4 6" id="KW-0547">Nucleotide-binding</keyword>
<dbReference type="Pfam" id="PF03074">
    <property type="entry name" value="GCS"/>
    <property type="match status" value="1"/>
</dbReference>
<keyword evidence="8" id="KW-1185">Reference proteome</keyword>
<evidence type="ECO:0000256" key="5">
    <source>
        <dbReference type="ARBA" id="ARBA00022840"/>
    </source>
</evidence>
<evidence type="ECO:0000256" key="3">
    <source>
        <dbReference type="ARBA" id="ARBA00022684"/>
    </source>
</evidence>
<accession>A0A9W6T767</accession>
<keyword evidence="5 6" id="KW-0067">ATP-binding</keyword>
<evidence type="ECO:0000256" key="6">
    <source>
        <dbReference type="RuleBase" id="RU367135"/>
    </source>
</evidence>
<dbReference type="Proteomes" id="UP001165063">
    <property type="component" value="Unassembled WGS sequence"/>
</dbReference>
<evidence type="ECO:0000256" key="4">
    <source>
        <dbReference type="ARBA" id="ARBA00022741"/>
    </source>
</evidence>
<comment type="catalytic activity">
    <reaction evidence="6">
        <text>L-cysteine + L-glutamate + ATP = gamma-L-glutamyl-L-cysteine + ADP + phosphate + H(+)</text>
        <dbReference type="Rhea" id="RHEA:13285"/>
        <dbReference type="ChEBI" id="CHEBI:15378"/>
        <dbReference type="ChEBI" id="CHEBI:29985"/>
        <dbReference type="ChEBI" id="CHEBI:30616"/>
        <dbReference type="ChEBI" id="CHEBI:35235"/>
        <dbReference type="ChEBI" id="CHEBI:43474"/>
        <dbReference type="ChEBI" id="CHEBI:58173"/>
        <dbReference type="ChEBI" id="CHEBI:456216"/>
        <dbReference type="EC" id="6.3.2.2"/>
    </reaction>
</comment>
<comment type="pathway">
    <text evidence="6">Sulfur metabolism; glutathione biosynthesis; glutathione from L-cysteine and L-glutamate: step 1/2.</text>
</comment>
<comment type="caution">
    <text evidence="7">The sequence shown here is derived from an EMBL/GenBank/DDBJ whole genome shotgun (WGS) entry which is preliminary data.</text>
</comment>
<gene>
    <name evidence="7" type="ORF">Amon01_001009200</name>
</gene>
<organism evidence="7 8">
    <name type="scientific">Ambrosiozyma monospora</name>
    <name type="common">Yeast</name>
    <name type="synonym">Endomycopsis monosporus</name>
    <dbReference type="NCBI Taxonomy" id="43982"/>
    <lineage>
        <taxon>Eukaryota</taxon>
        <taxon>Fungi</taxon>
        <taxon>Dikarya</taxon>
        <taxon>Ascomycota</taxon>
        <taxon>Saccharomycotina</taxon>
        <taxon>Pichiomycetes</taxon>
        <taxon>Pichiales</taxon>
        <taxon>Pichiaceae</taxon>
        <taxon>Ambrosiozyma</taxon>
    </lineage>
</organism>
<proteinExistence type="inferred from homology"/>
<evidence type="ECO:0000313" key="7">
    <source>
        <dbReference type="EMBL" id="GME83678.1"/>
    </source>
</evidence>
<comment type="similarity">
    <text evidence="6">Belongs to the glutamate--cysteine ligase type 3 family.</text>
</comment>
<dbReference type="GO" id="GO:0005524">
    <property type="term" value="F:ATP binding"/>
    <property type="evidence" value="ECO:0007669"/>
    <property type="project" value="UniProtKB-UniRule"/>
</dbReference>
<dbReference type="OrthoDB" id="7939818at2759"/>
<dbReference type="Gene3D" id="1.10.8.960">
    <property type="match status" value="1"/>
</dbReference>
<protein>
    <recommendedName>
        <fullName evidence="1 6">Glutamate--cysteine ligase</fullName>
        <ecNumber evidence="1 6">6.3.2.2</ecNumber>
    </recommendedName>
    <alternativeName>
        <fullName evidence="6">Gamma-ECS</fullName>
    </alternativeName>
    <alternativeName>
        <fullName evidence="6">Gamma-glutamylcysteine synthetase</fullName>
    </alternativeName>
</protein>
<reference evidence="7" key="1">
    <citation type="submission" date="2023-04" db="EMBL/GenBank/DDBJ databases">
        <title>Ambrosiozyma monospora NBRC 1965.</title>
        <authorList>
            <person name="Ichikawa N."/>
            <person name="Sato H."/>
            <person name="Tonouchi N."/>
        </authorList>
    </citation>
    <scope>NUCLEOTIDE SEQUENCE</scope>
    <source>
        <strain evidence="7">NBRC 1965</strain>
    </source>
</reference>
<evidence type="ECO:0000256" key="2">
    <source>
        <dbReference type="ARBA" id="ARBA00022598"/>
    </source>
</evidence>
<dbReference type="GO" id="GO:0006750">
    <property type="term" value="P:glutathione biosynthetic process"/>
    <property type="evidence" value="ECO:0007669"/>
    <property type="project" value="UniProtKB-UniRule"/>
</dbReference>
<name>A0A9W6T767_AMBMO</name>
<dbReference type="EC" id="6.3.2.2" evidence="1 6"/>
<dbReference type="PANTHER" id="PTHR11164">
    <property type="entry name" value="GLUTAMATE CYSTEINE LIGASE"/>
    <property type="match status" value="1"/>
</dbReference>
<dbReference type="AlphaFoldDB" id="A0A9W6T767"/>
<dbReference type="GO" id="GO:0004357">
    <property type="term" value="F:glutamate-cysteine ligase activity"/>
    <property type="evidence" value="ECO:0007669"/>
    <property type="project" value="UniProtKB-UniRule"/>
</dbReference>